<protein>
    <recommendedName>
        <fullName evidence="6">Small ribosomal subunit protein bS6m</fullName>
    </recommendedName>
</protein>
<dbReference type="Gene3D" id="3.30.70.60">
    <property type="match status" value="1"/>
</dbReference>
<keyword evidence="3" id="KW-0689">Ribosomal protein</keyword>
<dbReference type="GO" id="GO:0006412">
    <property type="term" value="P:translation"/>
    <property type="evidence" value="ECO:0007669"/>
    <property type="project" value="InterPro"/>
</dbReference>
<dbReference type="InterPro" id="IPR014717">
    <property type="entry name" value="Transl_elong_EF1B/ribsomal_bS6"/>
</dbReference>
<organism evidence="8 9">
    <name type="scientific">Endocarpon pusillum</name>
    <dbReference type="NCBI Taxonomy" id="364733"/>
    <lineage>
        <taxon>Eukaryota</taxon>
        <taxon>Fungi</taxon>
        <taxon>Dikarya</taxon>
        <taxon>Ascomycota</taxon>
        <taxon>Pezizomycotina</taxon>
        <taxon>Eurotiomycetes</taxon>
        <taxon>Chaetothyriomycetidae</taxon>
        <taxon>Verrucariales</taxon>
        <taxon>Verrucariaceae</taxon>
        <taxon>Endocarpon</taxon>
    </lineage>
</organism>
<dbReference type="AlphaFoldDB" id="A0A8H7A980"/>
<dbReference type="PANTHER" id="PTHR21011">
    <property type="entry name" value="MITOCHONDRIAL 28S RIBOSOMAL PROTEIN S6"/>
    <property type="match status" value="1"/>
</dbReference>
<dbReference type="GO" id="GO:0005763">
    <property type="term" value="C:mitochondrial small ribosomal subunit"/>
    <property type="evidence" value="ECO:0007669"/>
    <property type="project" value="TreeGrafter"/>
</dbReference>
<gene>
    <name evidence="8" type="ORF">GJ744_004771</name>
</gene>
<name>A0A8H7A980_9EURO</name>
<dbReference type="Pfam" id="PF01250">
    <property type="entry name" value="Ribosomal_S6"/>
    <property type="match status" value="1"/>
</dbReference>
<sequence length="154" mass="17241">MLYELIAVVRPGNANEAKEIARNAGSIILRSSGVIRGLNNWGPFLLPRPTKAHQTNHHRGHYFLMRFDASAATQAAMCRSLKLDPRMIRFSVVKLAQRLGTRGQIAGVEAIEGKVDWMAMESWGSTEVDAFMNKTRYRLNAEAQQALLSEDEVE</sequence>
<dbReference type="GO" id="GO:0003735">
    <property type="term" value="F:structural constituent of ribosome"/>
    <property type="evidence" value="ECO:0007669"/>
    <property type="project" value="InterPro"/>
</dbReference>
<evidence type="ECO:0000256" key="6">
    <source>
        <dbReference type="ARBA" id="ARBA00035170"/>
    </source>
</evidence>
<keyword evidence="5" id="KW-0687">Ribonucleoprotein</keyword>
<dbReference type="NCBIfam" id="TIGR00166">
    <property type="entry name" value="S6"/>
    <property type="match status" value="1"/>
</dbReference>
<comment type="function">
    <text evidence="7">Component of the mitochondrial ribosome (mitoribosome), a dedicated translation machinery responsible for the synthesis of mitochondrial genome-encoded proteins, including at least some of the essential transmembrane subunits of the mitochondrial respiratory chain. The mitoribosomes are attached to the mitochondrial inner membrane and translation products are cotranslationally integrated into the membrane.</text>
</comment>
<dbReference type="PANTHER" id="PTHR21011:SF1">
    <property type="entry name" value="SMALL RIBOSOMAL SUBUNIT PROTEIN BS6M"/>
    <property type="match status" value="1"/>
</dbReference>
<evidence type="ECO:0000256" key="4">
    <source>
        <dbReference type="ARBA" id="ARBA00023128"/>
    </source>
</evidence>
<evidence type="ECO:0000313" key="8">
    <source>
        <dbReference type="EMBL" id="KAF7502957.1"/>
    </source>
</evidence>
<evidence type="ECO:0000256" key="3">
    <source>
        <dbReference type="ARBA" id="ARBA00022980"/>
    </source>
</evidence>
<dbReference type="EMBL" id="JAACFV010000206">
    <property type="protein sequence ID" value="KAF7502957.1"/>
    <property type="molecule type" value="Genomic_DNA"/>
</dbReference>
<evidence type="ECO:0000313" key="9">
    <source>
        <dbReference type="Proteomes" id="UP000606974"/>
    </source>
</evidence>
<evidence type="ECO:0000256" key="1">
    <source>
        <dbReference type="ARBA" id="ARBA00004173"/>
    </source>
</evidence>
<evidence type="ECO:0000256" key="5">
    <source>
        <dbReference type="ARBA" id="ARBA00023274"/>
    </source>
</evidence>
<comment type="caution">
    <text evidence="8">The sequence shown here is derived from an EMBL/GenBank/DDBJ whole genome shotgun (WGS) entry which is preliminary data.</text>
</comment>
<dbReference type="SUPFAM" id="SSF54995">
    <property type="entry name" value="Ribosomal protein S6"/>
    <property type="match status" value="1"/>
</dbReference>
<dbReference type="OrthoDB" id="10259681at2759"/>
<dbReference type="InterPro" id="IPR000529">
    <property type="entry name" value="Ribosomal_bS6"/>
</dbReference>
<dbReference type="FunFam" id="3.30.70.60:FF:000007">
    <property type="entry name" value="37S ribosomal protein Mrp17"/>
    <property type="match status" value="1"/>
</dbReference>
<dbReference type="InterPro" id="IPR035980">
    <property type="entry name" value="Ribosomal_bS6_sf"/>
</dbReference>
<accession>A0A8H7A980</accession>
<dbReference type="CDD" id="cd15465">
    <property type="entry name" value="bS6_mito"/>
    <property type="match status" value="1"/>
</dbReference>
<comment type="subcellular location">
    <subcellularLocation>
        <location evidence="1">Mitochondrion</location>
    </subcellularLocation>
</comment>
<dbReference type="GO" id="GO:0070181">
    <property type="term" value="F:small ribosomal subunit rRNA binding"/>
    <property type="evidence" value="ECO:0007669"/>
    <property type="project" value="TreeGrafter"/>
</dbReference>
<comment type="similarity">
    <text evidence="2">Belongs to the bacterial ribosomal protein bS6 family.</text>
</comment>
<proteinExistence type="inferred from homology"/>
<dbReference type="Proteomes" id="UP000606974">
    <property type="component" value="Unassembled WGS sequence"/>
</dbReference>
<evidence type="ECO:0000256" key="2">
    <source>
        <dbReference type="ARBA" id="ARBA00009512"/>
    </source>
</evidence>
<keyword evidence="4" id="KW-0496">Mitochondrion</keyword>
<keyword evidence="9" id="KW-1185">Reference proteome</keyword>
<evidence type="ECO:0000256" key="7">
    <source>
        <dbReference type="ARBA" id="ARBA00037226"/>
    </source>
</evidence>
<reference evidence="8" key="1">
    <citation type="submission" date="2020-02" db="EMBL/GenBank/DDBJ databases">
        <authorList>
            <person name="Palmer J.M."/>
        </authorList>
    </citation>
    <scope>NUCLEOTIDE SEQUENCE</scope>
    <source>
        <strain evidence="8">EPUS1.4</strain>
        <tissue evidence="8">Thallus</tissue>
    </source>
</reference>